<sequence>MGIVVPHYVGLRLEEDQSLPHHPLGVPRGNAVVPDDVLDKQVEHLGVDQLTGVFDGFGRLVGGDGHVHLQRAVSDLARAPDARL</sequence>
<comment type="caution">
    <text evidence="1">The sequence shown here is derived from an EMBL/GenBank/DDBJ whole genome shotgun (WGS) entry which is preliminary data.</text>
</comment>
<accession>A0A4R5B4L2</accession>
<dbReference type="EMBL" id="SMKU01000163">
    <property type="protein sequence ID" value="TDD79913.1"/>
    <property type="molecule type" value="Genomic_DNA"/>
</dbReference>
<proteinExistence type="predicted"/>
<dbReference type="AlphaFoldDB" id="A0A4R5B4L2"/>
<evidence type="ECO:0000313" key="1">
    <source>
        <dbReference type="EMBL" id="TDD79913.1"/>
    </source>
</evidence>
<dbReference type="RefSeq" id="WP_131898005.1">
    <property type="nucleotide sequence ID" value="NZ_SMKU01000163.1"/>
</dbReference>
<reference evidence="1 2" key="1">
    <citation type="submission" date="2019-03" db="EMBL/GenBank/DDBJ databases">
        <title>Draft genome sequences of novel Actinobacteria.</title>
        <authorList>
            <person name="Sahin N."/>
            <person name="Ay H."/>
            <person name="Saygin H."/>
        </authorList>
    </citation>
    <scope>NUCLEOTIDE SEQUENCE [LARGE SCALE GENOMIC DNA]</scope>
    <source>
        <strain evidence="1 2">H3C3</strain>
    </source>
</reference>
<dbReference type="Proteomes" id="UP000294513">
    <property type="component" value="Unassembled WGS sequence"/>
</dbReference>
<evidence type="ECO:0000313" key="2">
    <source>
        <dbReference type="Proteomes" id="UP000294513"/>
    </source>
</evidence>
<name>A0A4R5B4L2_9ACTN</name>
<organism evidence="1 2">
    <name type="scientific">Actinomadura rubrisoli</name>
    <dbReference type="NCBI Taxonomy" id="2530368"/>
    <lineage>
        <taxon>Bacteria</taxon>
        <taxon>Bacillati</taxon>
        <taxon>Actinomycetota</taxon>
        <taxon>Actinomycetes</taxon>
        <taxon>Streptosporangiales</taxon>
        <taxon>Thermomonosporaceae</taxon>
        <taxon>Actinomadura</taxon>
    </lineage>
</organism>
<gene>
    <name evidence="1" type="ORF">E1298_26850</name>
</gene>
<protein>
    <submittedName>
        <fullName evidence="1">Uncharacterized protein</fullName>
    </submittedName>
</protein>
<keyword evidence="2" id="KW-1185">Reference proteome</keyword>